<proteinExistence type="predicted"/>
<name>A0A6C0JIZ9_9ZZZZ</name>
<protein>
    <submittedName>
        <fullName evidence="1">Uncharacterized protein</fullName>
    </submittedName>
</protein>
<accession>A0A6C0JIZ9</accession>
<reference evidence="1" key="1">
    <citation type="journal article" date="2020" name="Nature">
        <title>Giant virus diversity and host interactions through global metagenomics.</title>
        <authorList>
            <person name="Schulz F."/>
            <person name="Roux S."/>
            <person name="Paez-Espino D."/>
            <person name="Jungbluth S."/>
            <person name="Walsh D.A."/>
            <person name="Denef V.J."/>
            <person name="McMahon K.D."/>
            <person name="Konstantinidis K.T."/>
            <person name="Eloe-Fadrosh E.A."/>
            <person name="Kyrpides N.C."/>
            <person name="Woyke T."/>
        </authorList>
    </citation>
    <scope>NUCLEOTIDE SEQUENCE</scope>
    <source>
        <strain evidence="1">GVMAG-M-3300027736-24</strain>
    </source>
</reference>
<dbReference type="AlphaFoldDB" id="A0A6C0JIZ9"/>
<organism evidence="1">
    <name type="scientific">viral metagenome</name>
    <dbReference type="NCBI Taxonomy" id="1070528"/>
    <lineage>
        <taxon>unclassified sequences</taxon>
        <taxon>metagenomes</taxon>
        <taxon>organismal metagenomes</taxon>
    </lineage>
</organism>
<evidence type="ECO:0000313" key="1">
    <source>
        <dbReference type="EMBL" id="QHU05539.1"/>
    </source>
</evidence>
<dbReference type="EMBL" id="MN740417">
    <property type="protein sequence ID" value="QHU05539.1"/>
    <property type="molecule type" value="Genomic_DNA"/>
</dbReference>
<sequence length="130" mass="15865">MDEQITELIHVSIGELWDKYTILLIKKQEICNKEKLKIIDLELKLLDIKMQKYKYLDNHLFLQLKIINEQLWKIEDSIRIKELNKEFDNVFIDLARNVYITNDKRCEYKNKINDFYGSSIQEIKEYVDYK</sequence>